<feature type="compositionally biased region" description="Polar residues" evidence="1">
    <location>
        <begin position="238"/>
        <end position="258"/>
    </location>
</feature>
<sequence>MSSTTNTKKIDKPLDEWTIKELLQQVDKEELPEVWHYEVSWVDFEDAKELIKKLSDLHPRTVKVWRIATKYFAVFHLSGENHRILAGWSDKYKEERLGSKYSKFSADRCTSHREFGVTLARPGCSMKIEDQQSFREDLKMAKETKDTIKEKFSNSEFLEEQKQEERRTGTVKHQLIKIIQKRRDEERRTAEQFERQQEVMKIRRAHEEAENTKKLNGEAQTERKKELAQRKRTLESARATTKPGSRNTENGVSDTASKPSAPRSNTGLSTTSSITLGGRKSTSSSNGSSVTAITRSGTSNSLSSNSAIAKPASTKKPNLLASTLKNVGKATTTTSVKPVKVLSTKSKKMKKTAIKGLFTSS</sequence>
<feature type="compositionally biased region" description="Basic and acidic residues" evidence="1">
    <location>
        <begin position="204"/>
        <end position="235"/>
    </location>
</feature>
<dbReference type="Proteomes" id="UP000800035">
    <property type="component" value="Unassembled WGS sequence"/>
</dbReference>
<accession>A0A6A5TAH0</accession>
<feature type="compositionally biased region" description="Low complexity" evidence="1">
    <location>
        <begin position="296"/>
        <end position="306"/>
    </location>
</feature>
<evidence type="ECO:0000313" key="3">
    <source>
        <dbReference type="Proteomes" id="UP000800035"/>
    </source>
</evidence>
<evidence type="ECO:0000256" key="1">
    <source>
        <dbReference type="SAM" id="MobiDB-lite"/>
    </source>
</evidence>
<keyword evidence="3" id="KW-1185">Reference proteome</keyword>
<organism evidence="2 3">
    <name type="scientific">Byssothecium circinans</name>
    <dbReference type="NCBI Taxonomy" id="147558"/>
    <lineage>
        <taxon>Eukaryota</taxon>
        <taxon>Fungi</taxon>
        <taxon>Dikarya</taxon>
        <taxon>Ascomycota</taxon>
        <taxon>Pezizomycotina</taxon>
        <taxon>Dothideomycetes</taxon>
        <taxon>Pleosporomycetidae</taxon>
        <taxon>Pleosporales</taxon>
        <taxon>Massarineae</taxon>
        <taxon>Massarinaceae</taxon>
        <taxon>Byssothecium</taxon>
    </lineage>
</organism>
<feature type="compositionally biased region" description="Low complexity" evidence="1">
    <location>
        <begin position="264"/>
        <end position="289"/>
    </location>
</feature>
<evidence type="ECO:0000313" key="2">
    <source>
        <dbReference type="EMBL" id="KAF1949945.1"/>
    </source>
</evidence>
<dbReference type="EMBL" id="ML977030">
    <property type="protein sequence ID" value="KAF1949945.1"/>
    <property type="molecule type" value="Genomic_DNA"/>
</dbReference>
<feature type="region of interest" description="Disordered" evidence="1">
    <location>
        <begin position="204"/>
        <end position="318"/>
    </location>
</feature>
<protein>
    <submittedName>
        <fullName evidence="2">Uncharacterized protein</fullName>
    </submittedName>
</protein>
<proteinExistence type="predicted"/>
<reference evidence="2" key="1">
    <citation type="journal article" date="2020" name="Stud. Mycol.">
        <title>101 Dothideomycetes genomes: a test case for predicting lifestyles and emergence of pathogens.</title>
        <authorList>
            <person name="Haridas S."/>
            <person name="Albert R."/>
            <person name="Binder M."/>
            <person name="Bloem J."/>
            <person name="Labutti K."/>
            <person name="Salamov A."/>
            <person name="Andreopoulos B."/>
            <person name="Baker S."/>
            <person name="Barry K."/>
            <person name="Bills G."/>
            <person name="Bluhm B."/>
            <person name="Cannon C."/>
            <person name="Castanera R."/>
            <person name="Culley D."/>
            <person name="Daum C."/>
            <person name="Ezra D."/>
            <person name="Gonzalez J."/>
            <person name="Henrissat B."/>
            <person name="Kuo A."/>
            <person name="Liang C."/>
            <person name="Lipzen A."/>
            <person name="Lutzoni F."/>
            <person name="Magnuson J."/>
            <person name="Mondo S."/>
            <person name="Nolan M."/>
            <person name="Ohm R."/>
            <person name="Pangilinan J."/>
            <person name="Park H.-J."/>
            <person name="Ramirez L."/>
            <person name="Alfaro M."/>
            <person name="Sun H."/>
            <person name="Tritt A."/>
            <person name="Yoshinaga Y."/>
            <person name="Zwiers L.-H."/>
            <person name="Turgeon B."/>
            <person name="Goodwin S."/>
            <person name="Spatafora J."/>
            <person name="Crous P."/>
            <person name="Grigoriev I."/>
        </authorList>
    </citation>
    <scope>NUCLEOTIDE SEQUENCE</scope>
    <source>
        <strain evidence="2">CBS 675.92</strain>
    </source>
</reference>
<dbReference type="AlphaFoldDB" id="A0A6A5TAH0"/>
<name>A0A6A5TAH0_9PLEO</name>
<gene>
    <name evidence="2" type="ORF">CC80DRAFT_579262</name>
</gene>